<evidence type="ECO:0000256" key="2">
    <source>
        <dbReference type="ARBA" id="ARBA00023163"/>
    </source>
</evidence>
<feature type="compositionally biased region" description="Polar residues" evidence="4">
    <location>
        <begin position="153"/>
        <end position="171"/>
    </location>
</feature>
<dbReference type="InterPro" id="IPR036910">
    <property type="entry name" value="HMG_box_dom_sf"/>
</dbReference>
<feature type="compositionally biased region" description="Basic residues" evidence="4">
    <location>
        <begin position="119"/>
        <end position="133"/>
    </location>
</feature>
<keyword evidence="1 3" id="KW-0238">DNA-binding</keyword>
<keyword evidence="7" id="KW-1185">Reference proteome</keyword>
<dbReference type="PANTHER" id="PTHR10270:SF161">
    <property type="entry name" value="SEX-DETERMINING REGION Y PROTEIN"/>
    <property type="match status" value="1"/>
</dbReference>
<sequence length="288" mass="31932">MPSHRRRSSHANGFCRNPSDNKRANAISSPSFSGYQSDHLWDDQSSDSSGSEIPRPSNAFILFRSDFTKEFGVHLRGDQTSMRAGSAWRSLSTEQKKPYRDRARVLREQHKRSYPDFKYHKHIPGRRSARHGGQRASPSSPSRLPSTRRATSEYESSTFPTSMSDLHTSSLPPGDVTDASGFRSADHQLPLPSLFTAPGLLPIIPASGSKDELLYLLAGLYGLERDQQFGLKPQIYGLQSSSQEPSLIASSEQTEFAPCDVTEENLGFPWNELLSDSGVLPMSEGETK</sequence>
<evidence type="ECO:0000313" key="7">
    <source>
        <dbReference type="Proteomes" id="UP001465976"/>
    </source>
</evidence>
<feature type="compositionally biased region" description="Low complexity" evidence="4">
    <location>
        <begin position="135"/>
        <end position="149"/>
    </location>
</feature>
<feature type="compositionally biased region" description="Polar residues" evidence="4">
    <location>
        <begin position="81"/>
        <end position="93"/>
    </location>
</feature>
<feature type="domain" description="HMG box" evidence="5">
    <location>
        <begin position="53"/>
        <end position="118"/>
    </location>
</feature>
<feature type="region of interest" description="Disordered" evidence="4">
    <location>
        <begin position="81"/>
        <end position="183"/>
    </location>
</feature>
<dbReference type="Proteomes" id="UP001465976">
    <property type="component" value="Unassembled WGS sequence"/>
</dbReference>
<dbReference type="SUPFAM" id="SSF47095">
    <property type="entry name" value="HMG-box"/>
    <property type="match status" value="1"/>
</dbReference>
<feature type="non-terminal residue" evidence="6">
    <location>
        <position position="288"/>
    </location>
</feature>
<accession>A0ABR3EJL1</accession>
<dbReference type="Gene3D" id="1.10.30.10">
    <property type="entry name" value="High mobility group box domain"/>
    <property type="match status" value="1"/>
</dbReference>
<keyword evidence="3" id="KW-0539">Nucleus</keyword>
<keyword evidence="2" id="KW-0804">Transcription</keyword>
<evidence type="ECO:0000256" key="4">
    <source>
        <dbReference type="SAM" id="MobiDB-lite"/>
    </source>
</evidence>
<name>A0ABR3EJL1_9AGAR</name>
<dbReference type="Pfam" id="PF00505">
    <property type="entry name" value="HMG_box"/>
    <property type="match status" value="1"/>
</dbReference>
<feature type="compositionally biased region" description="Polar residues" evidence="4">
    <location>
        <begin position="26"/>
        <end position="36"/>
    </location>
</feature>
<dbReference type="PROSITE" id="PS50118">
    <property type="entry name" value="HMG_BOX_2"/>
    <property type="match status" value="1"/>
</dbReference>
<dbReference type="InterPro" id="IPR050140">
    <property type="entry name" value="SRY-related_HMG-box_TF-like"/>
</dbReference>
<organism evidence="6 7">
    <name type="scientific">Marasmius crinis-equi</name>
    <dbReference type="NCBI Taxonomy" id="585013"/>
    <lineage>
        <taxon>Eukaryota</taxon>
        <taxon>Fungi</taxon>
        <taxon>Dikarya</taxon>
        <taxon>Basidiomycota</taxon>
        <taxon>Agaricomycotina</taxon>
        <taxon>Agaricomycetes</taxon>
        <taxon>Agaricomycetidae</taxon>
        <taxon>Agaricales</taxon>
        <taxon>Marasmiineae</taxon>
        <taxon>Marasmiaceae</taxon>
        <taxon>Marasmius</taxon>
    </lineage>
</organism>
<reference evidence="6 7" key="1">
    <citation type="submission" date="2024-02" db="EMBL/GenBank/DDBJ databases">
        <title>A draft genome for the cacao thread blight pathogen Marasmius crinis-equi.</title>
        <authorList>
            <person name="Cohen S.P."/>
            <person name="Baruah I.K."/>
            <person name="Amoako-Attah I."/>
            <person name="Bukari Y."/>
            <person name="Meinhardt L.W."/>
            <person name="Bailey B.A."/>
        </authorList>
    </citation>
    <scope>NUCLEOTIDE SEQUENCE [LARGE SCALE GENOMIC DNA]</scope>
    <source>
        <strain evidence="6 7">GH-76</strain>
    </source>
</reference>
<dbReference type="SMART" id="SM00398">
    <property type="entry name" value="HMG"/>
    <property type="match status" value="1"/>
</dbReference>
<feature type="compositionally biased region" description="Basic and acidic residues" evidence="4">
    <location>
        <begin position="94"/>
        <end position="118"/>
    </location>
</feature>
<evidence type="ECO:0000259" key="5">
    <source>
        <dbReference type="PROSITE" id="PS50118"/>
    </source>
</evidence>
<evidence type="ECO:0000256" key="3">
    <source>
        <dbReference type="PROSITE-ProRule" id="PRU00267"/>
    </source>
</evidence>
<dbReference type="EMBL" id="JBAHYK010003985">
    <property type="protein sequence ID" value="KAL0563069.1"/>
    <property type="molecule type" value="Genomic_DNA"/>
</dbReference>
<gene>
    <name evidence="6" type="ORF">V5O48_019009</name>
</gene>
<comment type="caution">
    <text evidence="6">The sequence shown here is derived from an EMBL/GenBank/DDBJ whole genome shotgun (WGS) entry which is preliminary data.</text>
</comment>
<dbReference type="InterPro" id="IPR009071">
    <property type="entry name" value="HMG_box_dom"/>
</dbReference>
<dbReference type="CDD" id="cd01389">
    <property type="entry name" value="HMG-box_ROX1-like"/>
    <property type="match status" value="1"/>
</dbReference>
<evidence type="ECO:0000256" key="1">
    <source>
        <dbReference type="ARBA" id="ARBA00023125"/>
    </source>
</evidence>
<dbReference type="PANTHER" id="PTHR10270">
    <property type="entry name" value="SOX TRANSCRIPTION FACTOR"/>
    <property type="match status" value="1"/>
</dbReference>
<evidence type="ECO:0000313" key="6">
    <source>
        <dbReference type="EMBL" id="KAL0563069.1"/>
    </source>
</evidence>
<protein>
    <recommendedName>
        <fullName evidence="5">HMG box domain-containing protein</fullName>
    </recommendedName>
</protein>
<feature type="DNA-binding region" description="HMG box" evidence="3">
    <location>
        <begin position="53"/>
        <end position="118"/>
    </location>
</feature>
<feature type="region of interest" description="Disordered" evidence="4">
    <location>
        <begin position="1"/>
        <end position="55"/>
    </location>
</feature>
<proteinExistence type="predicted"/>